<gene>
    <name evidence="2" type="ORF">HAX54_035959</name>
</gene>
<feature type="compositionally biased region" description="Basic and acidic residues" evidence="1">
    <location>
        <begin position="150"/>
        <end position="164"/>
    </location>
</feature>
<organism evidence="2 3">
    <name type="scientific">Datura stramonium</name>
    <name type="common">Jimsonweed</name>
    <name type="synonym">Common thornapple</name>
    <dbReference type="NCBI Taxonomy" id="4076"/>
    <lineage>
        <taxon>Eukaryota</taxon>
        <taxon>Viridiplantae</taxon>
        <taxon>Streptophyta</taxon>
        <taxon>Embryophyta</taxon>
        <taxon>Tracheophyta</taxon>
        <taxon>Spermatophyta</taxon>
        <taxon>Magnoliopsida</taxon>
        <taxon>eudicotyledons</taxon>
        <taxon>Gunneridae</taxon>
        <taxon>Pentapetalae</taxon>
        <taxon>asterids</taxon>
        <taxon>lamiids</taxon>
        <taxon>Solanales</taxon>
        <taxon>Solanaceae</taxon>
        <taxon>Solanoideae</taxon>
        <taxon>Datureae</taxon>
        <taxon>Datura</taxon>
    </lineage>
</organism>
<evidence type="ECO:0000313" key="3">
    <source>
        <dbReference type="Proteomes" id="UP000823775"/>
    </source>
</evidence>
<keyword evidence="3" id="KW-1185">Reference proteome</keyword>
<accession>A0ABS8SG06</accession>
<evidence type="ECO:0000256" key="1">
    <source>
        <dbReference type="SAM" id="MobiDB-lite"/>
    </source>
</evidence>
<proteinExistence type="predicted"/>
<evidence type="ECO:0000313" key="2">
    <source>
        <dbReference type="EMBL" id="MCD7457725.1"/>
    </source>
</evidence>
<name>A0ABS8SG06_DATST</name>
<protein>
    <submittedName>
        <fullName evidence="2">Uncharacterized protein</fullName>
    </submittedName>
</protein>
<dbReference type="Proteomes" id="UP000823775">
    <property type="component" value="Unassembled WGS sequence"/>
</dbReference>
<feature type="compositionally biased region" description="Polar residues" evidence="1">
    <location>
        <begin position="120"/>
        <end position="136"/>
    </location>
</feature>
<sequence length="164" mass="17937">MAMFQWQPNPVELSAFPSGVWRFPSLSITDLQNNHISFADKQLGCSVSMNFITSPQCCVVDKRRLERLGEVAKQTGEGLTSPGVEVITSPKTLVPLRTASMKQNSDIEERLGSADPMEQYSAQVEQSWPSLPTVSGGSKLLPVENVTEPVTKDQKQGEDAGKDN</sequence>
<reference evidence="2 3" key="1">
    <citation type="journal article" date="2021" name="BMC Genomics">
        <title>Datura genome reveals duplications of psychoactive alkaloid biosynthetic genes and high mutation rate following tissue culture.</title>
        <authorList>
            <person name="Rajewski A."/>
            <person name="Carter-House D."/>
            <person name="Stajich J."/>
            <person name="Litt A."/>
        </authorList>
    </citation>
    <scope>NUCLEOTIDE SEQUENCE [LARGE SCALE GENOMIC DNA]</scope>
    <source>
        <strain evidence="2">AR-01</strain>
    </source>
</reference>
<feature type="region of interest" description="Disordered" evidence="1">
    <location>
        <begin position="101"/>
        <end position="164"/>
    </location>
</feature>
<dbReference type="EMBL" id="JACEIK010000473">
    <property type="protein sequence ID" value="MCD7457725.1"/>
    <property type="molecule type" value="Genomic_DNA"/>
</dbReference>
<comment type="caution">
    <text evidence="2">The sequence shown here is derived from an EMBL/GenBank/DDBJ whole genome shotgun (WGS) entry which is preliminary data.</text>
</comment>